<evidence type="ECO:0000313" key="2">
    <source>
        <dbReference type="EMBL" id="MBW8287920.1"/>
    </source>
</evidence>
<dbReference type="GeneID" id="89685945"/>
<dbReference type="Proteomes" id="UP000711178">
    <property type="component" value="Unassembled WGS sequence"/>
</dbReference>
<accession>A0ABS7FEL1</accession>
<name>A0ABS7FEL1_9NEIS</name>
<dbReference type="RefSeq" id="WP_181243329.1">
    <property type="nucleotide sequence ID" value="NZ_CP142381.1"/>
</dbReference>
<organism evidence="2 3">
    <name type="scientific">Chromobacterium subtsugae</name>
    <dbReference type="NCBI Taxonomy" id="251747"/>
    <lineage>
        <taxon>Bacteria</taxon>
        <taxon>Pseudomonadati</taxon>
        <taxon>Pseudomonadota</taxon>
        <taxon>Betaproteobacteria</taxon>
        <taxon>Neisseriales</taxon>
        <taxon>Chromobacteriaceae</taxon>
        <taxon>Chromobacterium</taxon>
    </lineage>
</organism>
<reference evidence="2 3" key="1">
    <citation type="submission" date="2021-05" db="EMBL/GenBank/DDBJ databases">
        <title>Draft Whole Genome Sequencing Of Biosensor Chromobacterium violaceum Strain CV026 Reveals A Regulatory RNA In Chromobacterium violaceum Phenotype Regulatory Network.</title>
        <authorList>
            <person name="Hong K.W."/>
            <person name="Chan K.G."/>
            <person name="Chang C.-Y."/>
        </authorList>
    </citation>
    <scope>NUCLEOTIDE SEQUENCE [LARGE SCALE GENOMIC DNA]</scope>
    <source>
        <strain evidence="2 3">ATCC 31532</strain>
    </source>
</reference>
<gene>
    <name evidence="2" type="ORF">KIF53_09810</name>
</gene>
<evidence type="ECO:0000313" key="3">
    <source>
        <dbReference type="Proteomes" id="UP000711178"/>
    </source>
</evidence>
<protein>
    <submittedName>
        <fullName evidence="2">Uncharacterized protein</fullName>
    </submittedName>
</protein>
<comment type="caution">
    <text evidence="2">The sequence shown here is derived from an EMBL/GenBank/DDBJ whole genome shotgun (WGS) entry which is preliminary data.</text>
</comment>
<evidence type="ECO:0000256" key="1">
    <source>
        <dbReference type="SAM" id="MobiDB-lite"/>
    </source>
</evidence>
<feature type="region of interest" description="Disordered" evidence="1">
    <location>
        <begin position="1"/>
        <end position="24"/>
    </location>
</feature>
<keyword evidence="3" id="KW-1185">Reference proteome</keyword>
<proteinExistence type="predicted"/>
<sequence length="196" mass="20774">MASTTSSSAHARAAAPAKHKPHAIQARQRILISPRITASSLAAAASARHHANPAFTQKLAGEMAMENTDSLALPGLLRPPGHQRPDRALSAAGLRLGQRHPVRLPIASLSNAGRHPGLDVRRQRAGIGRFNNRDAPISALYRHGRRLSGPTAAASDFKQIAIDGRDRSDVGCQSNYVSCVTGSNGRPRAGASLNRR</sequence>
<feature type="compositionally biased region" description="Low complexity" evidence="1">
    <location>
        <begin position="1"/>
        <end position="16"/>
    </location>
</feature>
<dbReference type="EMBL" id="JAHDTB010000007">
    <property type="protein sequence ID" value="MBW8287920.1"/>
    <property type="molecule type" value="Genomic_DNA"/>
</dbReference>